<gene>
    <name evidence="1" type="ORF">Taro_003523</name>
</gene>
<proteinExistence type="predicted"/>
<organism evidence="1 2">
    <name type="scientific">Colocasia esculenta</name>
    <name type="common">Wild taro</name>
    <name type="synonym">Arum esculentum</name>
    <dbReference type="NCBI Taxonomy" id="4460"/>
    <lineage>
        <taxon>Eukaryota</taxon>
        <taxon>Viridiplantae</taxon>
        <taxon>Streptophyta</taxon>
        <taxon>Embryophyta</taxon>
        <taxon>Tracheophyta</taxon>
        <taxon>Spermatophyta</taxon>
        <taxon>Magnoliopsida</taxon>
        <taxon>Liliopsida</taxon>
        <taxon>Araceae</taxon>
        <taxon>Aroideae</taxon>
        <taxon>Colocasieae</taxon>
        <taxon>Colocasia</taxon>
    </lineage>
</organism>
<accession>A0A843TP01</accession>
<sequence length="152" mass="16625">MHMHPVEIRWDLGIGTGWWSGIFPVEPVTLIWAQLERLPPSRPPTPTPPPPLSSLFSPGHSHVQVQTVPPLMPLGGRARAAVAGGVVAARVSFPSRPPCPLDFRIRSLQFLWVPPVAVLFFVVQAANLCSPNLMAQIVACKMIHHTIRSALQ</sequence>
<dbReference type="AlphaFoldDB" id="A0A843TP01"/>
<evidence type="ECO:0000313" key="1">
    <source>
        <dbReference type="EMBL" id="MQL71224.1"/>
    </source>
</evidence>
<evidence type="ECO:0000313" key="2">
    <source>
        <dbReference type="Proteomes" id="UP000652761"/>
    </source>
</evidence>
<dbReference type="EMBL" id="NMUH01000091">
    <property type="protein sequence ID" value="MQL71224.1"/>
    <property type="molecule type" value="Genomic_DNA"/>
</dbReference>
<keyword evidence="2" id="KW-1185">Reference proteome</keyword>
<dbReference type="Proteomes" id="UP000652761">
    <property type="component" value="Unassembled WGS sequence"/>
</dbReference>
<name>A0A843TP01_COLES</name>
<protein>
    <submittedName>
        <fullName evidence="1">Uncharacterized protein</fullName>
    </submittedName>
</protein>
<reference evidence="1" key="1">
    <citation type="submission" date="2017-07" db="EMBL/GenBank/DDBJ databases">
        <title>Taro Niue Genome Assembly and Annotation.</title>
        <authorList>
            <person name="Atibalentja N."/>
            <person name="Keating K."/>
            <person name="Fields C.J."/>
        </authorList>
    </citation>
    <scope>NUCLEOTIDE SEQUENCE</scope>
    <source>
        <strain evidence="1">Niue_2</strain>
        <tissue evidence="1">Leaf</tissue>
    </source>
</reference>
<comment type="caution">
    <text evidence="1">The sequence shown here is derived from an EMBL/GenBank/DDBJ whole genome shotgun (WGS) entry which is preliminary data.</text>
</comment>